<dbReference type="PANTHER" id="PTHR45774">
    <property type="entry name" value="BTB/POZ DOMAIN-CONTAINING"/>
    <property type="match status" value="1"/>
</dbReference>
<dbReference type="Pfam" id="PF07707">
    <property type="entry name" value="BACK"/>
    <property type="match status" value="1"/>
</dbReference>
<dbReference type="InterPro" id="IPR002083">
    <property type="entry name" value="MATH/TRAF_dom"/>
</dbReference>
<dbReference type="InterPro" id="IPR011333">
    <property type="entry name" value="SKP1/BTB/POZ_sf"/>
</dbReference>
<feature type="domain" description="MATH" evidence="2">
    <location>
        <begin position="272"/>
        <end position="406"/>
    </location>
</feature>
<dbReference type="Gene3D" id="1.25.40.420">
    <property type="match status" value="1"/>
</dbReference>
<dbReference type="SMART" id="SM00225">
    <property type="entry name" value="BTB"/>
    <property type="match status" value="1"/>
</dbReference>
<protein>
    <recommendedName>
        <fullName evidence="5">BTB domain-containing protein</fullName>
    </recommendedName>
</protein>
<evidence type="ECO:0000259" key="1">
    <source>
        <dbReference type="PROSITE" id="PS50097"/>
    </source>
</evidence>
<dbReference type="Pfam" id="PF00651">
    <property type="entry name" value="BTB"/>
    <property type="match status" value="1"/>
</dbReference>
<proteinExistence type="predicted"/>
<dbReference type="EMBL" id="JBICBT010000381">
    <property type="protein sequence ID" value="KAL3115409.1"/>
    <property type="molecule type" value="Genomic_DNA"/>
</dbReference>
<feature type="domain" description="BTB" evidence="1">
    <location>
        <begin position="34"/>
        <end position="96"/>
    </location>
</feature>
<sequence length="416" mass="47772">MIGGEHLELIMSNWMKKILSADEEEAADVHFLTVPAHKVILKHASDVFEAMFRFDSQNANGQNASANCLVVVPDVEAEAFKVMLRFIYTGDLSALNGDNAMALLYAAIKYNVPGLVGPSLQFPISKLRNVFLAYVQARLFDFEDFANSCLLYIDDNAETLIKSDAFLRINQKTLCEILERDQLQINGEISIWKACSSANRRAVLGPALFKIRFPLISKEKFCEDIVPCGVLTMQELDSIYHFIFRPNFHGIFGGLLFPLQFPSQKRISYPTKATIWMEIEKMSEFSRKINWNERKSKTVHIKGLRWRILVGIRKPTERAEKRLSFFLWCDAASEKENWRCKCSAILRIVTQKRGMADFSREFEDHEFDNKCSWHGFTYFIAFSELMDPSKGFYNREEDKVTLAIDVSVKEAKTDNS</sequence>
<evidence type="ECO:0008006" key="5">
    <source>
        <dbReference type="Google" id="ProtNLM"/>
    </source>
</evidence>
<dbReference type="SMART" id="SM00875">
    <property type="entry name" value="BACK"/>
    <property type="match status" value="1"/>
</dbReference>
<name>A0ABD2LJR1_9BILA</name>
<dbReference type="Gene3D" id="3.30.710.10">
    <property type="entry name" value="Potassium Channel Kv1.1, Chain A"/>
    <property type="match status" value="1"/>
</dbReference>
<dbReference type="PROSITE" id="PS50144">
    <property type="entry name" value="MATH"/>
    <property type="match status" value="1"/>
</dbReference>
<dbReference type="SUPFAM" id="SSF49599">
    <property type="entry name" value="TRAF domain-like"/>
    <property type="match status" value="1"/>
</dbReference>
<dbReference type="AlphaFoldDB" id="A0ABD2LJR1"/>
<dbReference type="PROSITE" id="PS50097">
    <property type="entry name" value="BTB"/>
    <property type="match status" value="1"/>
</dbReference>
<evidence type="ECO:0000259" key="2">
    <source>
        <dbReference type="PROSITE" id="PS50144"/>
    </source>
</evidence>
<dbReference type="InterPro" id="IPR008974">
    <property type="entry name" value="TRAF-like"/>
</dbReference>
<evidence type="ECO:0000313" key="4">
    <source>
        <dbReference type="Proteomes" id="UP001620626"/>
    </source>
</evidence>
<dbReference type="SUPFAM" id="SSF54695">
    <property type="entry name" value="POZ domain"/>
    <property type="match status" value="1"/>
</dbReference>
<dbReference type="Pfam" id="PF22486">
    <property type="entry name" value="MATH_2"/>
    <property type="match status" value="1"/>
</dbReference>
<dbReference type="InterPro" id="IPR000210">
    <property type="entry name" value="BTB/POZ_dom"/>
</dbReference>
<accession>A0ABD2LJR1</accession>
<reference evidence="3 4" key="1">
    <citation type="submission" date="2024-10" db="EMBL/GenBank/DDBJ databases">
        <authorList>
            <person name="Kim D."/>
        </authorList>
    </citation>
    <scope>NUCLEOTIDE SEQUENCE [LARGE SCALE GENOMIC DNA]</scope>
    <source>
        <strain evidence="3">BH-2024</strain>
    </source>
</reference>
<evidence type="ECO:0000313" key="3">
    <source>
        <dbReference type="EMBL" id="KAL3115409.1"/>
    </source>
</evidence>
<dbReference type="InterPro" id="IPR011705">
    <property type="entry name" value="BACK"/>
</dbReference>
<gene>
    <name evidence="3" type="ORF">niasHT_020082</name>
</gene>
<organism evidence="3 4">
    <name type="scientific">Heterodera trifolii</name>
    <dbReference type="NCBI Taxonomy" id="157864"/>
    <lineage>
        <taxon>Eukaryota</taxon>
        <taxon>Metazoa</taxon>
        <taxon>Ecdysozoa</taxon>
        <taxon>Nematoda</taxon>
        <taxon>Chromadorea</taxon>
        <taxon>Rhabditida</taxon>
        <taxon>Tylenchina</taxon>
        <taxon>Tylenchomorpha</taxon>
        <taxon>Tylenchoidea</taxon>
        <taxon>Heteroderidae</taxon>
        <taxon>Heteroderinae</taxon>
        <taxon>Heterodera</taxon>
    </lineage>
</organism>
<dbReference type="Proteomes" id="UP001620626">
    <property type="component" value="Unassembled WGS sequence"/>
</dbReference>
<dbReference type="PANTHER" id="PTHR45774:SF3">
    <property type="entry name" value="BTB (POZ) DOMAIN-CONTAINING 2B-RELATED"/>
    <property type="match status" value="1"/>
</dbReference>
<dbReference type="Gene3D" id="2.60.210.10">
    <property type="entry name" value="Apoptosis, Tumor Necrosis Factor Receptor Associated Protein 2, Chain A"/>
    <property type="match status" value="1"/>
</dbReference>
<comment type="caution">
    <text evidence="3">The sequence shown here is derived from an EMBL/GenBank/DDBJ whole genome shotgun (WGS) entry which is preliminary data.</text>
</comment>
<keyword evidence="4" id="KW-1185">Reference proteome</keyword>